<dbReference type="RefSeq" id="WP_147803832.1">
    <property type="nucleotide sequence ID" value="NZ_CP144914.1"/>
</dbReference>
<evidence type="ECO:0000313" key="4">
    <source>
        <dbReference type="Proteomes" id="UP000321816"/>
    </source>
</evidence>
<evidence type="ECO:0000256" key="1">
    <source>
        <dbReference type="SAM" id="MobiDB-lite"/>
    </source>
</evidence>
<dbReference type="KEGG" id="ahal:FTX54_001940"/>
<dbReference type="Pfam" id="PF07949">
    <property type="entry name" value="YbbR"/>
    <property type="match status" value="3"/>
</dbReference>
<keyword evidence="4" id="KW-1185">Reference proteome</keyword>
<feature type="compositionally biased region" description="Acidic residues" evidence="1">
    <location>
        <begin position="418"/>
        <end position="484"/>
    </location>
</feature>
<dbReference type="Gene3D" id="2.170.120.40">
    <property type="entry name" value="YbbR-like domain"/>
    <property type="match status" value="2"/>
</dbReference>
<dbReference type="AlphaFoldDB" id="A0A5C7F6Q5"/>
<keyword evidence="2" id="KW-0812">Transmembrane</keyword>
<feature type="region of interest" description="Disordered" evidence="1">
    <location>
        <begin position="232"/>
        <end position="253"/>
    </location>
</feature>
<dbReference type="OrthoDB" id="2960905at2"/>
<feature type="transmembrane region" description="Helical" evidence="2">
    <location>
        <begin position="9"/>
        <end position="26"/>
    </location>
</feature>
<gene>
    <name evidence="3" type="ORF">FTX54_001940</name>
</gene>
<protein>
    <submittedName>
        <fullName evidence="3">CdaR family protein</fullName>
    </submittedName>
</protein>
<dbReference type="InterPro" id="IPR012505">
    <property type="entry name" value="YbbR"/>
</dbReference>
<feature type="region of interest" description="Disordered" evidence="1">
    <location>
        <begin position="416"/>
        <end position="525"/>
    </location>
</feature>
<accession>A0A5C7F6Q5</accession>
<dbReference type="Gene3D" id="2.170.120.30">
    <property type="match status" value="2"/>
</dbReference>
<evidence type="ECO:0000256" key="2">
    <source>
        <dbReference type="SAM" id="Phobius"/>
    </source>
</evidence>
<dbReference type="InterPro" id="IPR053154">
    <property type="entry name" value="c-di-AMP_regulator"/>
</dbReference>
<dbReference type="EMBL" id="CP144914">
    <property type="protein sequence ID" value="WWD80348.1"/>
    <property type="molecule type" value="Genomic_DNA"/>
</dbReference>
<proteinExistence type="predicted"/>
<dbReference type="Proteomes" id="UP000321816">
    <property type="component" value="Chromosome"/>
</dbReference>
<dbReference type="PANTHER" id="PTHR37804">
    <property type="entry name" value="CDAA REGULATORY PROTEIN CDAR"/>
    <property type="match status" value="1"/>
</dbReference>
<feature type="compositionally biased region" description="Polar residues" evidence="1">
    <location>
        <begin position="244"/>
        <end position="253"/>
    </location>
</feature>
<organism evidence="3 4">
    <name type="scientific">Alkalicoccus halolimnae</name>
    <dbReference type="NCBI Taxonomy" id="1667239"/>
    <lineage>
        <taxon>Bacteria</taxon>
        <taxon>Bacillati</taxon>
        <taxon>Bacillota</taxon>
        <taxon>Bacilli</taxon>
        <taxon>Bacillales</taxon>
        <taxon>Bacillaceae</taxon>
        <taxon>Alkalicoccus</taxon>
    </lineage>
</organism>
<keyword evidence="2" id="KW-1133">Transmembrane helix</keyword>
<name>A0A5C7F6Q5_9BACI</name>
<sequence>MDKLFSKRWFIKLTSVVIAVMLFLMVNIENQRNQTGGGIPGITNGTRVLEDVPLNTYYDEENYIVTEAPETVQVTLRGPQNVLTLSQVTQGQQEVFIDLEGLEAGTHYERVQYRGYPDNLNISVTPITVRVTLEERQSMSFPVEVDFNNVEDLGSGLEAGTPQIDPESVEVSGGAGAADEVDRAVVNVDLTDRREDFTESANVVLYDEAGSELDITADPSVVDVTVPITSSGTEVPLRTEPPEQLNSGGSVSSVNFEPETVTVYGPAEALEDISFIDIDVDWAEISEDTVMEVDVPVPEGAERVEPQQADLEISVGEDEEAEGEESREFSGFPIEVEGMAEDFSVEFPTFSNGEIPLLMRGNPSTLEEVERSDVQASVDLSGLSSGTHSVPLEVSGPEGVTFPQDGINVTVVLSGGLPEEEMPPPEEEEEEAPEENNEEADPPDESGEQDESEDPEETEESEETGETGESDLPQEENPENDLQENNESVDSQENDPDDIEPSEENNAAENAGENEEEVNINNDSA</sequence>
<keyword evidence="2" id="KW-0472">Membrane</keyword>
<feature type="compositionally biased region" description="Acidic residues" evidence="1">
    <location>
        <begin position="490"/>
        <end position="503"/>
    </location>
</feature>
<dbReference type="PANTHER" id="PTHR37804:SF1">
    <property type="entry name" value="CDAA REGULATORY PROTEIN CDAR"/>
    <property type="match status" value="1"/>
</dbReference>
<evidence type="ECO:0000313" key="3">
    <source>
        <dbReference type="EMBL" id="WWD80348.1"/>
    </source>
</evidence>
<reference evidence="3 4" key="1">
    <citation type="submission" date="2024-01" db="EMBL/GenBank/DDBJ databases">
        <title>Complete Genome Sequence of Alkalicoccus halolimnae BZ-SZ-XJ29T, a Moderately Halophilic Bacterium Isolated from a Salt Lake.</title>
        <authorList>
            <person name="Zhao B."/>
        </authorList>
    </citation>
    <scope>NUCLEOTIDE SEQUENCE [LARGE SCALE GENOMIC DNA]</scope>
    <source>
        <strain evidence="3 4">BZ-SZ-XJ29</strain>
    </source>
</reference>